<dbReference type="InterPro" id="IPR019207">
    <property type="entry name" value="DUF2092"/>
</dbReference>
<sequence length="409" mass="44803">MSRTLRPALVAVLCCLLLVTSGCSAVTDLTGERTATPPSAADAAASYRGFDALEATVVTEVDGETETRAHVVQRPSTGETWRETLAPAERADDRVVSNRSVTWSYDASENDATRIDTSRFEAANDSYPEYLRRVFAALDRTEDSEVSVGVSPLPVVPATPTPQPPGDATVGQQTVEYAGTATVDGRETHVVRLVTEDTDGEFAVRNQTVYLDAEHFFPIRQRMAFRMDGNVTRYDVTYRNVTFDPNVSTDRFRFDPPEGTTVSETSLPESTTYDSVEALRAETNASVGDPTVPDGFSLREARYTVSTERNYTTVTRTYENETGVLSVAVRNRTDLFSGVGESENVSLGPVTGQYREFGASRSVSWTANGSYYSVSSNVVSRATLLDVARSLVRADAVERRRDYGRAYSE</sequence>
<dbReference type="Proteomes" id="UP000451471">
    <property type="component" value="Unassembled WGS sequence"/>
</dbReference>
<dbReference type="PANTHER" id="PTHR37507:SF2">
    <property type="entry name" value="SPORULATION PROTEIN YDCC"/>
    <property type="match status" value="1"/>
</dbReference>
<proteinExistence type="predicted"/>
<dbReference type="PROSITE" id="PS51257">
    <property type="entry name" value="PROKAR_LIPOPROTEIN"/>
    <property type="match status" value="1"/>
</dbReference>
<dbReference type="Pfam" id="PF09865">
    <property type="entry name" value="DUF2092"/>
    <property type="match status" value="1"/>
</dbReference>
<dbReference type="RefSeq" id="WP_158206499.1">
    <property type="nucleotide sequence ID" value="NZ_WSZK01000042.1"/>
</dbReference>
<gene>
    <name evidence="1" type="ORF">GQS65_20590</name>
</gene>
<dbReference type="InterPro" id="IPR029046">
    <property type="entry name" value="LolA/LolB/LppX"/>
</dbReference>
<accession>A0A6B0GPT5</accession>
<dbReference type="Gene3D" id="2.50.20.10">
    <property type="entry name" value="Lipoprotein localisation LolA/LolB/LppX"/>
    <property type="match status" value="1"/>
</dbReference>
<organism evidence="1 2">
    <name type="scientific">Halomarina oriensis</name>
    <dbReference type="NCBI Taxonomy" id="671145"/>
    <lineage>
        <taxon>Archaea</taxon>
        <taxon>Methanobacteriati</taxon>
        <taxon>Methanobacteriota</taxon>
        <taxon>Stenosarchaea group</taxon>
        <taxon>Halobacteria</taxon>
        <taxon>Halobacteriales</taxon>
        <taxon>Natronomonadaceae</taxon>
        <taxon>Halomarina</taxon>
    </lineage>
</organism>
<dbReference type="EMBL" id="WSZK01000042">
    <property type="protein sequence ID" value="MWG36852.1"/>
    <property type="molecule type" value="Genomic_DNA"/>
</dbReference>
<dbReference type="OrthoDB" id="137725at2157"/>
<dbReference type="AlphaFoldDB" id="A0A6B0GPT5"/>
<reference evidence="1 2" key="1">
    <citation type="submission" date="2019-12" db="EMBL/GenBank/DDBJ databases">
        <title>Halocatena pleomorpha gen. nov. sp. nov., an extremely halophilic archaeon of family Halobacteriaceae isolated from saltpan soil.</title>
        <authorList>
            <person name="Pal Y."/>
            <person name="Verma A."/>
            <person name="Krishnamurthi S."/>
            <person name="Kumar P."/>
        </authorList>
    </citation>
    <scope>NUCLEOTIDE SEQUENCE [LARGE SCALE GENOMIC DNA]</scope>
    <source>
        <strain evidence="1 2">JCM 16495</strain>
    </source>
</reference>
<dbReference type="PANTHER" id="PTHR37507">
    <property type="entry name" value="SPORULATION PROTEIN YDCC"/>
    <property type="match status" value="1"/>
</dbReference>
<evidence type="ECO:0000313" key="1">
    <source>
        <dbReference type="EMBL" id="MWG36852.1"/>
    </source>
</evidence>
<evidence type="ECO:0000313" key="2">
    <source>
        <dbReference type="Proteomes" id="UP000451471"/>
    </source>
</evidence>
<dbReference type="SUPFAM" id="SSF89392">
    <property type="entry name" value="Prokaryotic lipoproteins and lipoprotein localization factors"/>
    <property type="match status" value="1"/>
</dbReference>
<dbReference type="InterPro" id="IPR052944">
    <property type="entry name" value="Sporulation_related"/>
</dbReference>
<keyword evidence="2" id="KW-1185">Reference proteome</keyword>
<name>A0A6B0GPT5_9EURY</name>
<comment type="caution">
    <text evidence="1">The sequence shown here is derived from an EMBL/GenBank/DDBJ whole genome shotgun (WGS) entry which is preliminary data.</text>
</comment>
<protein>
    <submittedName>
        <fullName evidence="1">DUF2092 domain-containing protein</fullName>
    </submittedName>
</protein>